<accession>A0AAQ3LB95</accession>
<sequence length="412" mass="47294">MSGQQVNSSKSAIMLSKHTPDHTKTAISSILSITKTNFDEKYLGLPATINRSKQSSFEYIISKITSIIQSWSSKFLSRAGRTMLIKAVLNSIPSYTMSYFHISDTICDHISRLCSQFWWSSTRGKRSIHWLKWTQLCKSFKSGGLGFRDCRAQNLALLAKQCWRIMKYPDSLLSRTLKGRYFPYSEFMNVENYNNPSGGWQSIIKGRDLIHTSIRWNIGARTTRTLHDQPWLPCEPLFSISGPQPNPLQPTLISDFFDREIYMWNTQMVQSFFSRSVADLILSVEILPSADQPHWHYSSNGEYTVASGYKIALSKMQPDVTSPHPFPWNNIWKLKVPLKIKTFLWRLLQDSLPTRTTLQSRHVPIPTDACPICKHNPEDEKHLFFTCPLASRVWKISLLPIPNRQAAPSMEA</sequence>
<dbReference type="PANTHER" id="PTHR33116:SF86">
    <property type="entry name" value="REVERSE TRANSCRIPTASE DOMAIN-CONTAINING PROTEIN"/>
    <property type="match status" value="1"/>
</dbReference>
<dbReference type="PANTHER" id="PTHR33116">
    <property type="entry name" value="REVERSE TRANSCRIPTASE ZINC-BINDING DOMAIN-CONTAINING PROTEIN-RELATED-RELATED"/>
    <property type="match status" value="1"/>
</dbReference>
<evidence type="ECO:0000313" key="2">
    <source>
        <dbReference type="EMBL" id="WOL20432.1"/>
    </source>
</evidence>
<name>A0AAQ3LB95_9LILI</name>
<dbReference type="EMBL" id="CP136898">
    <property type="protein sequence ID" value="WOL20432.1"/>
    <property type="molecule type" value="Genomic_DNA"/>
</dbReference>
<dbReference type="InterPro" id="IPR026960">
    <property type="entry name" value="RVT-Znf"/>
</dbReference>
<evidence type="ECO:0000259" key="1">
    <source>
        <dbReference type="Pfam" id="PF13966"/>
    </source>
</evidence>
<reference evidence="2 3" key="1">
    <citation type="submission" date="2023-10" db="EMBL/GenBank/DDBJ databases">
        <title>Chromosome-scale genome assembly provides insights into flower coloration mechanisms of Canna indica.</title>
        <authorList>
            <person name="Li C."/>
        </authorList>
    </citation>
    <scope>NUCLEOTIDE SEQUENCE [LARGE SCALE GENOMIC DNA]</scope>
    <source>
        <tissue evidence="2">Flower</tissue>
    </source>
</reference>
<dbReference type="Pfam" id="PF13966">
    <property type="entry name" value="zf-RVT"/>
    <property type="match status" value="1"/>
</dbReference>
<feature type="domain" description="Reverse transcriptase zinc-binding" evidence="1">
    <location>
        <begin position="303"/>
        <end position="394"/>
    </location>
</feature>
<protein>
    <recommendedName>
        <fullName evidence="1">Reverse transcriptase zinc-binding domain-containing protein</fullName>
    </recommendedName>
</protein>
<gene>
    <name evidence="2" type="ORF">Cni_G29237</name>
</gene>
<dbReference type="AlphaFoldDB" id="A0AAQ3LB95"/>
<dbReference type="Proteomes" id="UP001327560">
    <property type="component" value="Chromosome 9"/>
</dbReference>
<proteinExistence type="predicted"/>
<keyword evidence="3" id="KW-1185">Reference proteome</keyword>
<organism evidence="2 3">
    <name type="scientific">Canna indica</name>
    <name type="common">Indian-shot</name>
    <dbReference type="NCBI Taxonomy" id="4628"/>
    <lineage>
        <taxon>Eukaryota</taxon>
        <taxon>Viridiplantae</taxon>
        <taxon>Streptophyta</taxon>
        <taxon>Embryophyta</taxon>
        <taxon>Tracheophyta</taxon>
        <taxon>Spermatophyta</taxon>
        <taxon>Magnoliopsida</taxon>
        <taxon>Liliopsida</taxon>
        <taxon>Zingiberales</taxon>
        <taxon>Cannaceae</taxon>
        <taxon>Canna</taxon>
    </lineage>
</organism>
<evidence type="ECO:0000313" key="3">
    <source>
        <dbReference type="Proteomes" id="UP001327560"/>
    </source>
</evidence>